<accession>A0ACC1XDJ8</accession>
<dbReference type="Proteomes" id="UP001164539">
    <property type="component" value="Chromosome 10"/>
</dbReference>
<evidence type="ECO:0000313" key="2">
    <source>
        <dbReference type="Proteomes" id="UP001164539"/>
    </source>
</evidence>
<dbReference type="EMBL" id="CM051403">
    <property type="protein sequence ID" value="KAJ4708739.1"/>
    <property type="molecule type" value="Genomic_DNA"/>
</dbReference>
<protein>
    <submittedName>
        <fullName evidence="1">F-box/LRR-repeat protein 13</fullName>
    </submittedName>
</protein>
<keyword evidence="2" id="KW-1185">Reference proteome</keyword>
<evidence type="ECO:0000313" key="1">
    <source>
        <dbReference type="EMBL" id="KAJ4708739.1"/>
    </source>
</evidence>
<comment type="caution">
    <text evidence="1">The sequence shown here is derived from an EMBL/GenBank/DDBJ whole genome shotgun (WGS) entry which is preliminary data.</text>
</comment>
<organism evidence="1 2">
    <name type="scientific">Melia azedarach</name>
    <name type="common">Chinaberry tree</name>
    <dbReference type="NCBI Taxonomy" id="155640"/>
    <lineage>
        <taxon>Eukaryota</taxon>
        <taxon>Viridiplantae</taxon>
        <taxon>Streptophyta</taxon>
        <taxon>Embryophyta</taxon>
        <taxon>Tracheophyta</taxon>
        <taxon>Spermatophyta</taxon>
        <taxon>Magnoliopsida</taxon>
        <taxon>eudicotyledons</taxon>
        <taxon>Gunneridae</taxon>
        <taxon>Pentapetalae</taxon>
        <taxon>rosids</taxon>
        <taxon>malvids</taxon>
        <taxon>Sapindales</taxon>
        <taxon>Meliaceae</taxon>
        <taxon>Melia</taxon>
    </lineage>
</organism>
<proteinExistence type="predicted"/>
<sequence length="841" mass="93355">MTVLRSREIPPIKPEMATQMTQVSIEPATPAPTRNDKRRSVGLVSKSSVLSDDDDNYLNRKRKLDVGEILLGLKGGESEGVLNLRSGRKVLKRIVENDGNKSVIGREEGRKGKGVELEFEVQSDKKEKGILREVSEEGVTALDTMKLESNKNGDETCSEKRGGRFGREEKGKAKLFDEDSMANGTGGVECEVVEEGVAIFDTMKLESNQNGDESCGEKRQKRFGREEKKKAKLIDEDSMANGTGGVEYEEAVAVFDMMKLESKQNGDECHGKKRQRRFGREEKGKAKLIDDDSIANVRKVIETGEESEVKSSVLDSKHLEDIVRKTRVRASESRMEQFRDIARQNASKYAYFSSQDPEENHSSMENEKLVPDGETEREIEDWPGPFSTAMKIIRDRATKLNGRQETSTLGHKKSTLIPWIPRKGLDSVRTKLIIPSLEELCLKILLQNADAITSLENVPDALRHRLSHMLCDSRRMNSHFLNLLVSGSPTEIRIRDCSWLTEQEFTKAFETCDTSSLTVLQLDRCGRCMPDYILLSTLARSSNSLPSLTTLSLCGACRLSDVGFQALVSSASSLRSINLTQCSLLTPTSIDILANSLGSFIQELYINDCQNLNAMLILPALKKLKHLEVLSIAGIDTVNDDFVGEIVSARGHNMKELVLTDCVKLTDFSMKVIAESCPKLCTLDISNLYKLTDFSIGYLADGCRAIETLKLCRNAFSDEAIAAFLESCGESLKELSLNNIKKVAHSTALSLARRSKNLVSLDLSWCRNLTDEAVGLIVDSCSSLRILKLFGCTQITNVFLNGHSNTEVQIIGLKLSPVLDHLKVPDFQEGPLHYSSVLSSM</sequence>
<reference evidence="1 2" key="1">
    <citation type="journal article" date="2023" name="Science">
        <title>Complex scaffold remodeling in plant triterpene biosynthesis.</title>
        <authorList>
            <person name="De La Pena R."/>
            <person name="Hodgson H."/>
            <person name="Liu J.C."/>
            <person name="Stephenson M.J."/>
            <person name="Martin A.C."/>
            <person name="Owen C."/>
            <person name="Harkess A."/>
            <person name="Leebens-Mack J."/>
            <person name="Jimenez L.E."/>
            <person name="Osbourn A."/>
            <person name="Sattely E.S."/>
        </authorList>
    </citation>
    <scope>NUCLEOTIDE SEQUENCE [LARGE SCALE GENOMIC DNA]</scope>
    <source>
        <strain evidence="2">cv. JPN11</strain>
        <tissue evidence="1">Leaf</tissue>
    </source>
</reference>
<name>A0ACC1XDJ8_MELAZ</name>
<gene>
    <name evidence="1" type="ORF">OWV82_018636</name>
</gene>